<reference evidence="2" key="1">
    <citation type="submission" date="2021-06" db="EMBL/GenBank/DDBJ databases">
        <authorList>
            <person name="Kallberg Y."/>
            <person name="Tangrot J."/>
            <person name="Rosling A."/>
        </authorList>
    </citation>
    <scope>NUCLEOTIDE SEQUENCE</scope>
    <source>
        <strain evidence="2">MT106</strain>
    </source>
</reference>
<protein>
    <submittedName>
        <fullName evidence="2">7457_t:CDS:1</fullName>
    </submittedName>
</protein>
<dbReference type="EMBL" id="CAJVPL010000114">
    <property type="protein sequence ID" value="CAG8448943.1"/>
    <property type="molecule type" value="Genomic_DNA"/>
</dbReference>
<proteinExistence type="predicted"/>
<name>A0A9N8YRZ6_9GLOM</name>
<keyword evidence="3" id="KW-1185">Reference proteome</keyword>
<organism evidence="2 3">
    <name type="scientific">Ambispora gerdemannii</name>
    <dbReference type="NCBI Taxonomy" id="144530"/>
    <lineage>
        <taxon>Eukaryota</taxon>
        <taxon>Fungi</taxon>
        <taxon>Fungi incertae sedis</taxon>
        <taxon>Mucoromycota</taxon>
        <taxon>Glomeromycotina</taxon>
        <taxon>Glomeromycetes</taxon>
        <taxon>Archaeosporales</taxon>
        <taxon>Ambisporaceae</taxon>
        <taxon>Ambispora</taxon>
    </lineage>
</organism>
<evidence type="ECO:0000313" key="3">
    <source>
        <dbReference type="Proteomes" id="UP000789831"/>
    </source>
</evidence>
<dbReference type="GO" id="GO:0000981">
    <property type="term" value="F:DNA-binding transcription factor activity, RNA polymerase II-specific"/>
    <property type="evidence" value="ECO:0007669"/>
    <property type="project" value="TreeGrafter"/>
</dbReference>
<dbReference type="InterPro" id="IPR001005">
    <property type="entry name" value="SANT/Myb"/>
</dbReference>
<dbReference type="InterPro" id="IPR009057">
    <property type="entry name" value="Homeodomain-like_sf"/>
</dbReference>
<dbReference type="SUPFAM" id="SSF46689">
    <property type="entry name" value="Homeodomain-like"/>
    <property type="match status" value="1"/>
</dbReference>
<dbReference type="GO" id="GO:0000978">
    <property type="term" value="F:RNA polymerase II cis-regulatory region sequence-specific DNA binding"/>
    <property type="evidence" value="ECO:0007669"/>
    <property type="project" value="TreeGrafter"/>
</dbReference>
<dbReference type="GO" id="GO:0005634">
    <property type="term" value="C:nucleus"/>
    <property type="evidence" value="ECO:0007669"/>
    <property type="project" value="TreeGrafter"/>
</dbReference>
<dbReference type="PANTHER" id="PTHR45614">
    <property type="entry name" value="MYB PROTEIN-RELATED"/>
    <property type="match status" value="1"/>
</dbReference>
<comment type="caution">
    <text evidence="2">The sequence shown here is derived from an EMBL/GenBank/DDBJ whole genome shotgun (WGS) entry which is preliminary data.</text>
</comment>
<dbReference type="PROSITE" id="PS51294">
    <property type="entry name" value="HTH_MYB"/>
    <property type="match status" value="1"/>
</dbReference>
<gene>
    <name evidence="2" type="ORF">AGERDE_LOCUS1603</name>
</gene>
<dbReference type="Gene3D" id="1.10.10.60">
    <property type="entry name" value="Homeodomain-like"/>
    <property type="match status" value="1"/>
</dbReference>
<dbReference type="PANTHER" id="PTHR45614:SF69">
    <property type="entry name" value="CHROMOSOME UNDETERMINED SCAFFOLD_38, WHOLE GENOME SHOTGUN SEQUENCE"/>
    <property type="match status" value="1"/>
</dbReference>
<sequence>MSSQSRKNWSLEVEDEEIKKLFSIYNGKYNLIAKHCRSGKSPKQIRDRYVNHLDPSIDNSPLTFQEKMIILKMAKESHSWSKIQKALPNPGRTTLLLKNFYHNAKRKNQHLRTNPMDVELLLN</sequence>
<dbReference type="Proteomes" id="UP000789831">
    <property type="component" value="Unassembled WGS sequence"/>
</dbReference>
<dbReference type="CDD" id="cd00167">
    <property type="entry name" value="SANT"/>
    <property type="match status" value="1"/>
</dbReference>
<dbReference type="InterPro" id="IPR050560">
    <property type="entry name" value="MYB_TF"/>
</dbReference>
<dbReference type="OrthoDB" id="2143914at2759"/>
<evidence type="ECO:0000313" key="2">
    <source>
        <dbReference type="EMBL" id="CAG8448943.1"/>
    </source>
</evidence>
<dbReference type="InterPro" id="IPR017930">
    <property type="entry name" value="Myb_dom"/>
</dbReference>
<dbReference type="AlphaFoldDB" id="A0A9N8YRZ6"/>
<feature type="domain" description="HTH myb-type" evidence="1">
    <location>
        <begin position="1"/>
        <end position="57"/>
    </location>
</feature>
<evidence type="ECO:0000259" key="1">
    <source>
        <dbReference type="PROSITE" id="PS51294"/>
    </source>
</evidence>
<dbReference type="Pfam" id="PF13921">
    <property type="entry name" value="Myb_DNA-bind_6"/>
    <property type="match status" value="1"/>
</dbReference>
<dbReference type="SMART" id="SM00717">
    <property type="entry name" value="SANT"/>
    <property type="match status" value="2"/>
</dbReference>
<accession>A0A9N8YRZ6</accession>